<keyword evidence="13" id="KW-1185">Reference proteome</keyword>
<evidence type="ECO:0000256" key="2">
    <source>
        <dbReference type="ARBA" id="ARBA00008017"/>
    </source>
</evidence>
<evidence type="ECO:0000256" key="7">
    <source>
        <dbReference type="SAM" id="MobiDB-lite"/>
    </source>
</evidence>
<comment type="subcellular location">
    <subcellularLocation>
        <location evidence="1">Cell membrane</location>
        <topology evidence="1">Multi-pass membrane protein</topology>
    </subcellularLocation>
</comment>
<evidence type="ECO:0000256" key="6">
    <source>
        <dbReference type="ARBA" id="ARBA00023136"/>
    </source>
</evidence>
<evidence type="ECO:0000256" key="4">
    <source>
        <dbReference type="ARBA" id="ARBA00022692"/>
    </source>
</evidence>
<keyword evidence="4 8" id="KW-0812">Transmembrane</keyword>
<dbReference type="InterPro" id="IPR011066">
    <property type="entry name" value="MscS_channel_C_sf"/>
</dbReference>
<keyword evidence="3" id="KW-1003">Cell membrane</keyword>
<name>A0A3A6Q2Q5_9EURY</name>
<dbReference type="EMBL" id="QKNY01000008">
    <property type="protein sequence ID" value="RJX43468.1"/>
    <property type="molecule type" value="Genomic_DNA"/>
</dbReference>
<feature type="transmembrane region" description="Helical" evidence="8">
    <location>
        <begin position="166"/>
        <end position="189"/>
    </location>
</feature>
<evidence type="ECO:0000256" key="8">
    <source>
        <dbReference type="SAM" id="Phobius"/>
    </source>
</evidence>
<gene>
    <name evidence="12" type="ORF">DM826_05940</name>
</gene>
<organism evidence="12 13">
    <name type="scientific">Halonotius aquaticus</name>
    <dbReference type="NCBI Taxonomy" id="2216978"/>
    <lineage>
        <taxon>Archaea</taxon>
        <taxon>Methanobacteriati</taxon>
        <taxon>Methanobacteriota</taxon>
        <taxon>Stenosarchaea group</taxon>
        <taxon>Halobacteria</taxon>
        <taxon>Halobacteriales</taxon>
        <taxon>Haloferacaceae</taxon>
        <taxon>Halonotius</taxon>
    </lineage>
</organism>
<dbReference type="InterPro" id="IPR010920">
    <property type="entry name" value="LSM_dom_sf"/>
</dbReference>
<dbReference type="Gene3D" id="3.30.70.100">
    <property type="match status" value="1"/>
</dbReference>
<dbReference type="Gene3D" id="1.10.287.1260">
    <property type="match status" value="1"/>
</dbReference>
<feature type="transmembrane region" description="Helical" evidence="8">
    <location>
        <begin position="88"/>
        <end position="108"/>
    </location>
</feature>
<evidence type="ECO:0000313" key="12">
    <source>
        <dbReference type="EMBL" id="RJX43468.1"/>
    </source>
</evidence>
<dbReference type="InterPro" id="IPR049142">
    <property type="entry name" value="MS_channel_1st"/>
</dbReference>
<comment type="caution">
    <text evidence="12">The sequence shown here is derived from an EMBL/GenBank/DDBJ whole genome shotgun (WGS) entry which is preliminary data.</text>
</comment>
<dbReference type="PANTHER" id="PTHR30221:SF20">
    <property type="entry name" value="SMALL-CONDUCTANCE MECHANOSENSITIVE CHANNEL"/>
    <property type="match status" value="1"/>
</dbReference>
<evidence type="ECO:0000259" key="11">
    <source>
        <dbReference type="Pfam" id="PF21088"/>
    </source>
</evidence>
<dbReference type="PANTHER" id="PTHR30221">
    <property type="entry name" value="SMALL-CONDUCTANCE MECHANOSENSITIVE CHANNEL"/>
    <property type="match status" value="1"/>
</dbReference>
<feature type="region of interest" description="Disordered" evidence="7">
    <location>
        <begin position="373"/>
        <end position="398"/>
    </location>
</feature>
<evidence type="ECO:0000256" key="3">
    <source>
        <dbReference type="ARBA" id="ARBA00022475"/>
    </source>
</evidence>
<feature type="domain" description="Mechanosensitive ion channel transmembrane helices 2/3" evidence="11">
    <location>
        <begin position="172"/>
        <end position="209"/>
    </location>
</feature>
<dbReference type="RefSeq" id="WP_120102486.1">
    <property type="nucleotide sequence ID" value="NZ_QKNY01000008.1"/>
</dbReference>
<dbReference type="Pfam" id="PF00924">
    <property type="entry name" value="MS_channel_2nd"/>
    <property type="match status" value="1"/>
</dbReference>
<dbReference type="SUPFAM" id="SSF82861">
    <property type="entry name" value="Mechanosensitive channel protein MscS (YggB), transmembrane region"/>
    <property type="match status" value="1"/>
</dbReference>
<keyword evidence="6 8" id="KW-0472">Membrane</keyword>
<evidence type="ECO:0000256" key="1">
    <source>
        <dbReference type="ARBA" id="ARBA00004651"/>
    </source>
</evidence>
<evidence type="ECO:0000259" key="10">
    <source>
        <dbReference type="Pfam" id="PF21082"/>
    </source>
</evidence>
<accession>A0A3A6Q2Q5</accession>
<feature type="domain" description="Mechanosensitive ion channel MscS" evidence="9">
    <location>
        <begin position="213"/>
        <end position="278"/>
    </location>
</feature>
<dbReference type="GO" id="GO:0008381">
    <property type="term" value="F:mechanosensitive monoatomic ion channel activity"/>
    <property type="evidence" value="ECO:0007669"/>
    <property type="project" value="InterPro"/>
</dbReference>
<dbReference type="Pfam" id="PF21088">
    <property type="entry name" value="MS_channel_1st"/>
    <property type="match status" value="1"/>
</dbReference>
<dbReference type="InterPro" id="IPR045275">
    <property type="entry name" value="MscS_archaea/bacteria_type"/>
</dbReference>
<feature type="transmembrane region" description="Helical" evidence="8">
    <location>
        <begin position="120"/>
        <end position="145"/>
    </location>
</feature>
<dbReference type="AlphaFoldDB" id="A0A3A6Q2Q5"/>
<dbReference type="Pfam" id="PF21082">
    <property type="entry name" value="MS_channel_3rd"/>
    <property type="match status" value="1"/>
</dbReference>
<protein>
    <submittedName>
        <fullName evidence="12">Mechanosensitive ion channel family protein</fullName>
    </submittedName>
</protein>
<dbReference type="InterPro" id="IPR023408">
    <property type="entry name" value="MscS_beta-dom_sf"/>
</dbReference>
<dbReference type="Proteomes" id="UP000276588">
    <property type="component" value="Unassembled WGS sequence"/>
</dbReference>
<feature type="transmembrane region" description="Helical" evidence="8">
    <location>
        <begin position="195"/>
        <end position="224"/>
    </location>
</feature>
<dbReference type="InterPro" id="IPR006685">
    <property type="entry name" value="MscS_channel_2nd"/>
</dbReference>
<proteinExistence type="inferred from homology"/>
<keyword evidence="5 8" id="KW-1133">Transmembrane helix</keyword>
<feature type="transmembrane region" description="Helical" evidence="8">
    <location>
        <begin position="22"/>
        <end position="42"/>
    </location>
</feature>
<feature type="compositionally biased region" description="Polar residues" evidence="7">
    <location>
        <begin position="374"/>
        <end position="392"/>
    </location>
</feature>
<reference evidence="12 13" key="1">
    <citation type="submission" date="2018-06" db="EMBL/GenBank/DDBJ databases">
        <title>Halonotius sp. F13-13 a new haloarchaeeon isolated from a solar saltern from Isla Cristina, Huelva, Spain.</title>
        <authorList>
            <person name="Duran-Viseras A."/>
            <person name="Sanchez-Porro C."/>
            <person name="Ventosa A."/>
        </authorList>
    </citation>
    <scope>NUCLEOTIDE SEQUENCE [LARGE SCALE GENOMIC DNA]</scope>
    <source>
        <strain evidence="12 13">F13-13</strain>
    </source>
</reference>
<evidence type="ECO:0000256" key="5">
    <source>
        <dbReference type="ARBA" id="ARBA00022989"/>
    </source>
</evidence>
<feature type="domain" description="Mechanosensitive ion channel MscS C-terminal" evidence="10">
    <location>
        <begin position="286"/>
        <end position="369"/>
    </location>
</feature>
<dbReference type="SUPFAM" id="SSF82689">
    <property type="entry name" value="Mechanosensitive channel protein MscS (YggB), C-terminal domain"/>
    <property type="match status" value="1"/>
</dbReference>
<dbReference type="GO" id="GO:0005886">
    <property type="term" value="C:plasma membrane"/>
    <property type="evidence" value="ECO:0007669"/>
    <property type="project" value="UniProtKB-SubCell"/>
</dbReference>
<sequence length="398" mass="42924">MTVSGITTRVESLLVDGVSTELRIAASLGIALLAVVIAGVVVPRVTTRIRLFVAGWAKGRFGESASETFDRVDAVAPVGVLITIFVRLIQLAVLSAATFVLLIVWGQISTALQLIGLGQLALPAVGQFVTTGLVLLAAFVANDFIHDIVREYTANTKRVTAHQEQILTRVLQVALILVVVVAIFTIWGIDIGSLLVGAGFLGVVIGLAARQTLGSLLAGFVLMFSRPFEIGDWVAIGDKEGIITKITIMNTILRNFDGEHVVIPNDNVANQAITNRSRDGKLRIHVEVGIDYEDDPERAKEIAREAVEDVNMVENNPKPQVFPVAFGGSAVTLDIRFWIAPPTPQRRWRATAGVVEGVKSRFATESISIPFPQRTVSNRDTSETETVTQPATSGDIEE</sequence>
<dbReference type="InterPro" id="IPR011014">
    <property type="entry name" value="MscS_channel_TM-2"/>
</dbReference>
<evidence type="ECO:0000259" key="9">
    <source>
        <dbReference type="Pfam" id="PF00924"/>
    </source>
</evidence>
<comment type="similarity">
    <text evidence="2">Belongs to the MscS (TC 1.A.23) family.</text>
</comment>
<evidence type="ECO:0000313" key="13">
    <source>
        <dbReference type="Proteomes" id="UP000276588"/>
    </source>
</evidence>
<dbReference type="Gene3D" id="2.30.30.60">
    <property type="match status" value="1"/>
</dbReference>
<dbReference type="SUPFAM" id="SSF50182">
    <property type="entry name" value="Sm-like ribonucleoproteins"/>
    <property type="match status" value="1"/>
</dbReference>
<dbReference type="OrthoDB" id="31543at2157"/>
<dbReference type="InterPro" id="IPR049278">
    <property type="entry name" value="MS_channel_C"/>
</dbReference>